<keyword evidence="1" id="KW-1133">Transmembrane helix</keyword>
<sequence>MKIRYSPSSFIAFLVGGLTVGVIMSPTAVMAQAVKTLTISPLTFELTANAGETISNVLKIYNNNDFNISANIDVEDFAPAGETGQAVVTEPQEDNTYSLARWITVEEETFEIEAQNFRPITFHVNVPLNAEPGGHYGTVLASIADGGGEGGVSVASKVGALLLLQVAGTAKESLNVASMGAPNFSEYGPVTIATRFQNTGTVHLKPRGFILVQNMFGQETAKLNLDQKNVLPNSVRRIESKLDEKWLWGKYTATLTAIYGSTNEPLSYTTTFWVIPWRVSLAVGLILLIVFIILYRARRRIFLALKILLKGEHS</sequence>
<dbReference type="Proteomes" id="UP000176846">
    <property type="component" value="Unassembled WGS sequence"/>
</dbReference>
<comment type="caution">
    <text evidence="2">The sequence shown here is derived from an EMBL/GenBank/DDBJ whole genome shotgun (WGS) entry which is preliminary data.</text>
</comment>
<evidence type="ECO:0000256" key="1">
    <source>
        <dbReference type="SAM" id="Phobius"/>
    </source>
</evidence>
<dbReference type="EMBL" id="MGEK01000004">
    <property type="protein sequence ID" value="OGL82993.1"/>
    <property type="molecule type" value="Genomic_DNA"/>
</dbReference>
<accession>A0A1F7UXI2</accession>
<reference evidence="2 3" key="1">
    <citation type="journal article" date="2016" name="Nat. Commun.">
        <title>Thousands of microbial genomes shed light on interconnected biogeochemical processes in an aquifer system.</title>
        <authorList>
            <person name="Anantharaman K."/>
            <person name="Brown C.T."/>
            <person name="Hug L.A."/>
            <person name="Sharon I."/>
            <person name="Castelle C.J."/>
            <person name="Probst A.J."/>
            <person name="Thomas B.C."/>
            <person name="Singh A."/>
            <person name="Wilkins M.J."/>
            <person name="Karaoz U."/>
            <person name="Brodie E.L."/>
            <person name="Williams K.H."/>
            <person name="Hubbard S.S."/>
            <person name="Banfield J.F."/>
        </authorList>
    </citation>
    <scope>NUCLEOTIDE SEQUENCE [LARGE SCALE GENOMIC DNA]</scope>
</reference>
<evidence type="ECO:0008006" key="4">
    <source>
        <dbReference type="Google" id="ProtNLM"/>
    </source>
</evidence>
<feature type="transmembrane region" description="Helical" evidence="1">
    <location>
        <begin position="275"/>
        <end position="295"/>
    </location>
</feature>
<evidence type="ECO:0000313" key="2">
    <source>
        <dbReference type="EMBL" id="OGL82993.1"/>
    </source>
</evidence>
<organism evidence="2 3">
    <name type="scientific">Candidatus Uhrbacteria bacterium RIFCSPLOWO2_01_FULL_47_25</name>
    <dbReference type="NCBI Taxonomy" id="1802402"/>
    <lineage>
        <taxon>Bacteria</taxon>
        <taxon>Candidatus Uhriibacteriota</taxon>
    </lineage>
</organism>
<evidence type="ECO:0000313" key="3">
    <source>
        <dbReference type="Proteomes" id="UP000176846"/>
    </source>
</evidence>
<keyword evidence="1" id="KW-0812">Transmembrane</keyword>
<dbReference type="AlphaFoldDB" id="A0A1F7UXI2"/>
<proteinExistence type="predicted"/>
<name>A0A1F7UXI2_9BACT</name>
<protein>
    <recommendedName>
        <fullName evidence="4">DUF916 domain-containing protein</fullName>
    </recommendedName>
</protein>
<keyword evidence="1" id="KW-0472">Membrane</keyword>
<gene>
    <name evidence="2" type="ORF">A2936_03505</name>
</gene>